<dbReference type="AlphaFoldDB" id="A0A6A6GUI1"/>
<evidence type="ECO:0000256" key="2">
    <source>
        <dbReference type="ARBA" id="ARBA00022857"/>
    </source>
</evidence>
<sequence length="324" mass="35434">MKTVAVIGATGSQGGGVARQLQKSGEWQVRGITRNVESKSAQNLKTEGMEVVAADLDDHESLMKAFQGVHAIYAVTNFWEHIFTKGADGAGQHEVKQASNISAAAAHIPTLEHYVFSTLQPASVISKGKAPVPHMDYKATVDDYIKKELPELAKKTTFLCIAFYGANLAGIPFMKPLELPMSGGKYIWAQPTPSTALLPLTGNGSHNVGVFVRAIISHPEKTRGKYMNVKTEVLTFQQILNIWSEVSGKEAVYAELGVEEYEKLWGPAGTEMAMQYKFGQVAKGDWEVLMREKGVLVQPEEVGIRKGDLLDLRQTLEGMKDSLV</sequence>
<keyword evidence="2" id="KW-0521">NADP</keyword>
<keyword evidence="5" id="KW-1185">Reference proteome</keyword>
<evidence type="ECO:0000313" key="4">
    <source>
        <dbReference type="EMBL" id="KAF2229337.1"/>
    </source>
</evidence>
<dbReference type="Gene3D" id="3.90.25.10">
    <property type="entry name" value="UDP-galactose 4-epimerase, domain 1"/>
    <property type="match status" value="1"/>
</dbReference>
<accession>A0A6A6GUI1</accession>
<dbReference type="OrthoDB" id="300709at2759"/>
<dbReference type="Pfam" id="PF05368">
    <property type="entry name" value="NmrA"/>
    <property type="match status" value="1"/>
</dbReference>
<protein>
    <submittedName>
        <fullName evidence="4">NAD(P)-binding protein</fullName>
    </submittedName>
</protein>
<evidence type="ECO:0000256" key="1">
    <source>
        <dbReference type="ARBA" id="ARBA00006328"/>
    </source>
</evidence>
<evidence type="ECO:0000259" key="3">
    <source>
        <dbReference type="Pfam" id="PF05368"/>
    </source>
</evidence>
<name>A0A6A6GUI1_VIRVR</name>
<comment type="similarity">
    <text evidence="1">Belongs to the NmrA-type oxidoreductase family.</text>
</comment>
<proteinExistence type="inferred from homology"/>
<dbReference type="PANTHER" id="PTHR42748:SF28">
    <property type="entry name" value="NMRA-LIKE DOMAIN-CONTAINING PROTEIN"/>
    <property type="match status" value="1"/>
</dbReference>
<dbReference type="PANTHER" id="PTHR42748">
    <property type="entry name" value="NITROGEN METABOLITE REPRESSION PROTEIN NMRA FAMILY MEMBER"/>
    <property type="match status" value="1"/>
</dbReference>
<dbReference type="InterPro" id="IPR051164">
    <property type="entry name" value="NmrA-like_oxidored"/>
</dbReference>
<dbReference type="EMBL" id="ML991867">
    <property type="protein sequence ID" value="KAF2229337.1"/>
    <property type="molecule type" value="Genomic_DNA"/>
</dbReference>
<feature type="domain" description="NmrA-like" evidence="3">
    <location>
        <begin position="2"/>
        <end position="277"/>
    </location>
</feature>
<gene>
    <name evidence="4" type="ORF">EV356DRAFT_494024</name>
</gene>
<reference evidence="4" key="1">
    <citation type="journal article" date="2020" name="Stud. Mycol.">
        <title>101 Dothideomycetes genomes: a test case for predicting lifestyles and emergence of pathogens.</title>
        <authorList>
            <person name="Haridas S."/>
            <person name="Albert R."/>
            <person name="Binder M."/>
            <person name="Bloem J."/>
            <person name="Labutti K."/>
            <person name="Salamov A."/>
            <person name="Andreopoulos B."/>
            <person name="Baker S."/>
            <person name="Barry K."/>
            <person name="Bills G."/>
            <person name="Bluhm B."/>
            <person name="Cannon C."/>
            <person name="Castanera R."/>
            <person name="Culley D."/>
            <person name="Daum C."/>
            <person name="Ezra D."/>
            <person name="Gonzalez J."/>
            <person name="Henrissat B."/>
            <person name="Kuo A."/>
            <person name="Liang C."/>
            <person name="Lipzen A."/>
            <person name="Lutzoni F."/>
            <person name="Magnuson J."/>
            <person name="Mondo S."/>
            <person name="Nolan M."/>
            <person name="Ohm R."/>
            <person name="Pangilinan J."/>
            <person name="Park H.-J."/>
            <person name="Ramirez L."/>
            <person name="Alfaro M."/>
            <person name="Sun H."/>
            <person name="Tritt A."/>
            <person name="Yoshinaga Y."/>
            <person name="Zwiers L.-H."/>
            <person name="Turgeon B."/>
            <person name="Goodwin S."/>
            <person name="Spatafora J."/>
            <person name="Crous P."/>
            <person name="Grigoriev I."/>
        </authorList>
    </citation>
    <scope>NUCLEOTIDE SEQUENCE</scope>
    <source>
        <strain evidence="4">Tuck. ex Michener</strain>
    </source>
</reference>
<dbReference type="Gene3D" id="3.40.50.720">
    <property type="entry name" value="NAD(P)-binding Rossmann-like Domain"/>
    <property type="match status" value="1"/>
</dbReference>
<dbReference type="SUPFAM" id="SSF51735">
    <property type="entry name" value="NAD(P)-binding Rossmann-fold domains"/>
    <property type="match status" value="1"/>
</dbReference>
<evidence type="ECO:0000313" key="5">
    <source>
        <dbReference type="Proteomes" id="UP000800092"/>
    </source>
</evidence>
<dbReference type="CDD" id="cd05251">
    <property type="entry name" value="NmrA_like_SDR_a"/>
    <property type="match status" value="1"/>
</dbReference>
<dbReference type="InterPro" id="IPR008030">
    <property type="entry name" value="NmrA-like"/>
</dbReference>
<dbReference type="GO" id="GO:0005634">
    <property type="term" value="C:nucleus"/>
    <property type="evidence" value="ECO:0007669"/>
    <property type="project" value="TreeGrafter"/>
</dbReference>
<dbReference type="Proteomes" id="UP000800092">
    <property type="component" value="Unassembled WGS sequence"/>
</dbReference>
<dbReference type="InterPro" id="IPR036291">
    <property type="entry name" value="NAD(P)-bd_dom_sf"/>
</dbReference>
<organism evidence="4 5">
    <name type="scientific">Viridothelium virens</name>
    <name type="common">Speckled blister lichen</name>
    <name type="synonym">Trypethelium virens</name>
    <dbReference type="NCBI Taxonomy" id="1048519"/>
    <lineage>
        <taxon>Eukaryota</taxon>
        <taxon>Fungi</taxon>
        <taxon>Dikarya</taxon>
        <taxon>Ascomycota</taxon>
        <taxon>Pezizomycotina</taxon>
        <taxon>Dothideomycetes</taxon>
        <taxon>Dothideomycetes incertae sedis</taxon>
        <taxon>Trypetheliales</taxon>
        <taxon>Trypetheliaceae</taxon>
        <taxon>Viridothelium</taxon>
    </lineage>
</organism>